<evidence type="ECO:0000313" key="8">
    <source>
        <dbReference type="Proteomes" id="UP000536179"/>
    </source>
</evidence>
<keyword evidence="4 7" id="KW-0808">Transferase</keyword>
<comment type="caution">
    <text evidence="7">The sequence shown here is derived from an EMBL/GenBank/DDBJ whole genome shotgun (WGS) entry which is preliminary data.</text>
</comment>
<evidence type="ECO:0000256" key="5">
    <source>
        <dbReference type="ARBA" id="ARBA00022898"/>
    </source>
</evidence>
<feature type="compositionally biased region" description="Acidic residues" evidence="6">
    <location>
        <begin position="556"/>
        <end position="569"/>
    </location>
</feature>
<feature type="compositionally biased region" description="Acidic residues" evidence="6">
    <location>
        <begin position="399"/>
        <end position="492"/>
    </location>
</feature>
<evidence type="ECO:0000256" key="6">
    <source>
        <dbReference type="SAM" id="MobiDB-lite"/>
    </source>
</evidence>
<protein>
    <submittedName>
        <fullName evidence="7">Acetylornithine aminotransferase</fullName>
        <ecNumber evidence="7">2.6.1.11</ecNumber>
    </submittedName>
</protein>
<dbReference type="InterPro" id="IPR015421">
    <property type="entry name" value="PyrdxlP-dep_Trfase_major"/>
</dbReference>
<dbReference type="InterPro" id="IPR004637">
    <property type="entry name" value="Dat"/>
</dbReference>
<evidence type="ECO:0000313" key="7">
    <source>
        <dbReference type="EMBL" id="MBB3209016.1"/>
    </source>
</evidence>
<dbReference type="EC" id="2.6.1.11" evidence="7"/>
<dbReference type="SUPFAM" id="SSF53383">
    <property type="entry name" value="PLP-dependent transferases"/>
    <property type="match status" value="1"/>
</dbReference>
<gene>
    <name evidence="7" type="ORF">FHS27_004852</name>
</gene>
<dbReference type="InterPro" id="IPR015422">
    <property type="entry name" value="PyrdxlP-dep_Trfase_small"/>
</dbReference>
<feature type="compositionally biased region" description="Acidic residues" evidence="6">
    <location>
        <begin position="501"/>
        <end position="546"/>
    </location>
</feature>
<reference evidence="7 8" key="1">
    <citation type="submission" date="2020-08" db="EMBL/GenBank/DDBJ databases">
        <title>Genomic Encyclopedia of Type Strains, Phase III (KMG-III): the genomes of soil and plant-associated and newly described type strains.</title>
        <authorList>
            <person name="Whitman W."/>
        </authorList>
    </citation>
    <scope>NUCLEOTIDE SEQUENCE [LARGE SCALE GENOMIC DNA]</scope>
    <source>
        <strain evidence="7 8">CECT 8075</strain>
    </source>
</reference>
<keyword evidence="3 7" id="KW-0032">Aminotransferase</keyword>
<dbReference type="Pfam" id="PF00202">
    <property type="entry name" value="Aminotran_3"/>
    <property type="match status" value="1"/>
</dbReference>
<dbReference type="InterPro" id="IPR015424">
    <property type="entry name" value="PyrdxlP-dep_Trfase"/>
</dbReference>
<dbReference type="AlphaFoldDB" id="A0A7W5H8H8"/>
<evidence type="ECO:0000256" key="2">
    <source>
        <dbReference type="ARBA" id="ARBA00008954"/>
    </source>
</evidence>
<sequence>MNQSNRGDHELDALAGMISPTGRGGEFLADAVSQWAHSYWENASGGGTDWSARLAERLRDVTGHDETVIATCLPAGSLEDLLQWAIVLCRRRHQSITVQSDNANSSNDGGAAESRVLCAVGSDHGRGVVGRMASGRADLREPAWPLVPGFVHAPLDSLHQRIDDSTAMVLISPVDLHEQVQPISLEQLIAIREACDRHHAALVIDHRNLPPMGGGHFWIQDSIASVTADAVMMSAGLNGGCGGGVLALNSALAEQIQQLEPADASRVTSEQEMPLSPQVAVVVDATLQQWMTLSWQSTELDSLATSLAERLARRESVRDLHVTGRSIGIELDLPSLQWAEVAAGFGLAVATAGEFAVRLQPPLIFEADEQSELLDRIDMVFEAIEEEEQRSDEPVAEASPEDSEASEEDTQSEAESLDEVADAPSDIVDDDELGDDESDVEDEEDSDENHEEAFADDESDNDELDEEEIEDEEPEHDELDDELDEDESESDELEQKSSNELEYESDGEDENEEDEDDASDEDEFEEEEQLDVDEIDEDEIEDTDDDEVKRSQFEGEFAESEADDSDSITDPETQS</sequence>
<feature type="region of interest" description="Disordered" evidence="6">
    <location>
        <begin position="386"/>
        <end position="575"/>
    </location>
</feature>
<comment type="cofactor">
    <cofactor evidence="1">
        <name>pyridoxal 5'-phosphate</name>
        <dbReference type="ChEBI" id="CHEBI:597326"/>
    </cofactor>
</comment>
<proteinExistence type="inferred from homology"/>
<dbReference type="InterPro" id="IPR005814">
    <property type="entry name" value="Aminotrans_3"/>
</dbReference>
<evidence type="ECO:0000256" key="4">
    <source>
        <dbReference type="ARBA" id="ARBA00022679"/>
    </source>
</evidence>
<evidence type="ECO:0000256" key="3">
    <source>
        <dbReference type="ARBA" id="ARBA00022576"/>
    </source>
</evidence>
<dbReference type="GO" id="GO:0030170">
    <property type="term" value="F:pyridoxal phosphate binding"/>
    <property type="evidence" value="ECO:0007669"/>
    <property type="project" value="InterPro"/>
</dbReference>
<keyword evidence="8" id="KW-1185">Reference proteome</keyword>
<accession>A0A7W5H8H8</accession>
<name>A0A7W5H8H8_9BACT</name>
<dbReference type="Gene3D" id="3.40.640.10">
    <property type="entry name" value="Type I PLP-dependent aspartate aminotransferase-like (Major domain)"/>
    <property type="match status" value="1"/>
</dbReference>
<organism evidence="7 8">
    <name type="scientific">Aporhodopirellula rubra</name>
    <dbReference type="NCBI Taxonomy" id="980271"/>
    <lineage>
        <taxon>Bacteria</taxon>
        <taxon>Pseudomonadati</taxon>
        <taxon>Planctomycetota</taxon>
        <taxon>Planctomycetia</taxon>
        <taxon>Pirellulales</taxon>
        <taxon>Pirellulaceae</taxon>
        <taxon>Aporhodopirellula</taxon>
    </lineage>
</organism>
<dbReference type="PANTHER" id="PTHR43552">
    <property type="entry name" value="DIAMINOBUTYRATE--2-OXOGLUTARATE AMINOTRANSFERASE"/>
    <property type="match status" value="1"/>
</dbReference>
<dbReference type="GO" id="GO:0003992">
    <property type="term" value="F:N2-acetyl-L-ornithine:2-oxoglutarate 5-aminotransferase activity"/>
    <property type="evidence" value="ECO:0007669"/>
    <property type="project" value="UniProtKB-EC"/>
</dbReference>
<dbReference type="Gene3D" id="3.90.1150.10">
    <property type="entry name" value="Aspartate Aminotransferase, domain 1"/>
    <property type="match status" value="1"/>
</dbReference>
<evidence type="ECO:0000256" key="1">
    <source>
        <dbReference type="ARBA" id="ARBA00001933"/>
    </source>
</evidence>
<dbReference type="EMBL" id="JACHXU010000020">
    <property type="protein sequence ID" value="MBB3209016.1"/>
    <property type="molecule type" value="Genomic_DNA"/>
</dbReference>
<comment type="similarity">
    <text evidence="2">Belongs to the class-III pyridoxal-phosphate-dependent aminotransferase family.</text>
</comment>
<dbReference type="Proteomes" id="UP000536179">
    <property type="component" value="Unassembled WGS sequence"/>
</dbReference>
<dbReference type="PANTHER" id="PTHR43552:SF1">
    <property type="entry name" value="DIAMINOBUTYRATE--2-OXOGLUTARATE AMINOTRANSFERASE"/>
    <property type="match status" value="1"/>
</dbReference>
<keyword evidence="5" id="KW-0663">Pyridoxal phosphate</keyword>
<dbReference type="RefSeq" id="WP_184307336.1">
    <property type="nucleotide sequence ID" value="NZ_JACHXU010000020.1"/>
</dbReference>